<proteinExistence type="predicted"/>
<feature type="coiled-coil region" evidence="1">
    <location>
        <begin position="768"/>
        <end position="834"/>
    </location>
</feature>
<feature type="domain" description="FHA" evidence="2">
    <location>
        <begin position="19"/>
        <end position="74"/>
    </location>
</feature>
<reference evidence="4 5" key="1">
    <citation type="submission" date="2025-04" db="UniProtKB">
        <authorList>
            <consortium name="RefSeq"/>
        </authorList>
    </citation>
    <scope>IDENTIFICATION</scope>
</reference>
<dbReference type="PANTHER" id="PTHR18853:SF7">
    <property type="entry name" value="FORKHEAD-ASSOCIATED DOMAIN-CONTAINING PROTEIN 1"/>
    <property type="match status" value="1"/>
</dbReference>
<dbReference type="STRING" id="38654.A0A3Q0FQF0"/>
<dbReference type="Proteomes" id="UP000189705">
    <property type="component" value="Unplaced"/>
</dbReference>
<dbReference type="Gene3D" id="2.60.200.20">
    <property type="match status" value="1"/>
</dbReference>
<sequence>MRAFLKSPDGVFMLKSKGTTIGRHENSDIVLKFWFQSAGVEERHAAIEFSDSENSFVLRDFNSLHGTFVNDCQIQNAAVRVGPGDILRFGSGGTSYELAIENAPQMSYPSLKRRTAWSGQLQFVAETKLYTPSTSPSQLPSLQSQQSAGVHNTCVHGANGTAPCPPVRKRPVSARGRMITSSCSPDAFNRPPAARQVLTSIPGNSHAGASGVPFSRINTVGLLLQEKDEAILKLENEISRLVGLESESKHKDTVIANLQDEIAVMTKKMAQEAARNDVEFTQKLLSFEQDIGAKTEEIKALKEQISNLQKGSSQVLCHSLLEKDREIANLKKEGEKLRKDQTLTTGLVTSLQKDISVKQQKILQLRLDADKLKKENREKDNQLALVSAKCSRIKEEMKREFGEREVITYQNRIGELEFQAKGLQGEIQKRCTEEEVLKNRLAEKAKAEEELKEECERKSLQLKEMGRRERLVKGDLEQAKAQLKSFRSQMIGTVYSAEDIAEKTVTDQQLLEKIKQIFEEVHVKEKVLDEEIRSKDAQHASAEVLKKSLEEIQAFLKTSYCSHSLKSEICKLQELSIDTSVLWVHTPVIAILNSLLSWVEGIELLLQDVGIDASHSDKGLASYIKCLQENHHQTVGRIQTLQAQLDELQESQTSLLQKKLNEQKLEYERELQNKIGLIVLEKEEENKKILENAVVAEKDKLKEFLEREKQKVQDLESQLRHLTEVIELKSKEDDIVNSKLRETVDSLEEAGKREAMLKEQLQVRENHLKIIRDENEILKQKLQEEIVEYKEQIKQHSQTIVALEDRLLEATLHQKNIEGQNLALQEKIKALQKDPPTSSSSISQDISDSEEFHSLLLEELAATRKEILSKQAIILGLKKDLSEAKARMSDMIGELSEKQKMELERNLNLVKCQESELNMLRQKLFAMSNLVDKKDKDLKTAAEELRRAKENLKILNATKKKEVKFEKLPQKSVQTNTATVNDVPETKKEPVLDLADLGAKCKGLRHEEVIRRQKDALIELRDRIKTLEKTHSAKKVPEALIVLKKDLSEQVTQKIGLEKEHMPTKKEASKPSRYSPSVYSNIAMGRTAKLEMSDAFDSEKMYLDLIHALGSLMNMKELTGVQPVKHLSQDEREKVGLQRQKDLELLYDKISKLKSQLERKELLLKEYESDIEQLRVNKESLRVCQKEMTKLEDEVYREAEENALLKEALGRTQLQLNQEKRLNRAIKLHKPGAKKMSFSEKLKATNHVIETFKRRAPCDDTS</sequence>
<dbReference type="RefSeq" id="XP_025049876.1">
    <property type="nucleotide sequence ID" value="XM_025194091.1"/>
</dbReference>
<keyword evidence="3" id="KW-1185">Reference proteome</keyword>
<evidence type="ECO:0000259" key="2">
    <source>
        <dbReference type="PROSITE" id="PS50006"/>
    </source>
</evidence>
<feature type="coiled-coil region" evidence="1">
    <location>
        <begin position="931"/>
        <end position="962"/>
    </location>
</feature>
<dbReference type="InterPro" id="IPR000253">
    <property type="entry name" value="FHA_dom"/>
</dbReference>
<feature type="coiled-coil region" evidence="1">
    <location>
        <begin position="224"/>
        <end position="389"/>
    </location>
</feature>
<dbReference type="CDD" id="cd22700">
    <property type="entry name" value="FHA_FHAD1"/>
    <property type="match status" value="1"/>
</dbReference>
<dbReference type="GeneID" id="102385633"/>
<evidence type="ECO:0000313" key="4">
    <source>
        <dbReference type="RefSeq" id="XP_025049876.1"/>
    </source>
</evidence>
<dbReference type="CTD" id="114827"/>
<feature type="coiled-coil region" evidence="1">
    <location>
        <begin position="631"/>
        <end position="732"/>
    </location>
</feature>
<gene>
    <name evidence="4 5 6" type="primary">FHAD1</name>
</gene>
<dbReference type="RefSeq" id="XP_025049878.1">
    <property type="nucleotide sequence ID" value="XM_025194093.1"/>
</dbReference>
<feature type="coiled-coil region" evidence="1">
    <location>
        <begin position="434"/>
        <end position="468"/>
    </location>
</feature>
<dbReference type="AlphaFoldDB" id="A0A3Q0FQF0"/>
<feature type="coiled-coil region" evidence="1">
    <location>
        <begin position="1140"/>
        <end position="1184"/>
    </location>
</feature>
<organism evidence="3 4">
    <name type="scientific">Alligator sinensis</name>
    <name type="common">Chinese alligator</name>
    <dbReference type="NCBI Taxonomy" id="38654"/>
    <lineage>
        <taxon>Eukaryota</taxon>
        <taxon>Metazoa</taxon>
        <taxon>Chordata</taxon>
        <taxon>Craniata</taxon>
        <taxon>Vertebrata</taxon>
        <taxon>Euteleostomi</taxon>
        <taxon>Archelosauria</taxon>
        <taxon>Archosauria</taxon>
        <taxon>Crocodylia</taxon>
        <taxon>Alligatoridae</taxon>
        <taxon>Alligatorinae</taxon>
        <taxon>Alligator</taxon>
    </lineage>
</organism>
<dbReference type="InterPro" id="IPR052642">
    <property type="entry name" value="CC-FHA_domain"/>
</dbReference>
<evidence type="ECO:0000313" key="6">
    <source>
        <dbReference type="RefSeq" id="XP_025049878.1"/>
    </source>
</evidence>
<keyword evidence="1" id="KW-0175">Coiled coil</keyword>
<evidence type="ECO:0000313" key="5">
    <source>
        <dbReference type="RefSeq" id="XP_025049877.1"/>
    </source>
</evidence>
<evidence type="ECO:0000313" key="3">
    <source>
        <dbReference type="Proteomes" id="UP000189705"/>
    </source>
</evidence>
<name>A0A3Q0FQF0_ALLSI</name>
<accession>A0A3Q0FQF0</accession>
<dbReference type="PROSITE" id="PS50006">
    <property type="entry name" value="FHA_DOMAIN"/>
    <property type="match status" value="1"/>
</dbReference>
<dbReference type="SMART" id="SM00240">
    <property type="entry name" value="FHA"/>
    <property type="match status" value="1"/>
</dbReference>
<dbReference type="InterPro" id="IPR008984">
    <property type="entry name" value="SMAD_FHA_dom_sf"/>
</dbReference>
<protein>
    <submittedName>
        <fullName evidence="4 5">Forkhead-associated domain-containing protein 1 isoform X1</fullName>
    </submittedName>
</protein>
<evidence type="ECO:0000256" key="1">
    <source>
        <dbReference type="SAM" id="Coils"/>
    </source>
</evidence>
<dbReference type="Pfam" id="PF00498">
    <property type="entry name" value="FHA"/>
    <property type="match status" value="1"/>
</dbReference>
<dbReference type="PANTHER" id="PTHR18853">
    <property type="entry name" value="FORKHEAD-ASSOCIATED DOMAIN-CONTAINING PROTEIN 1-RELATED"/>
    <property type="match status" value="1"/>
</dbReference>
<dbReference type="RefSeq" id="XP_025049877.1">
    <property type="nucleotide sequence ID" value="XM_025194092.1"/>
</dbReference>
<dbReference type="SUPFAM" id="SSF49879">
    <property type="entry name" value="SMAD/FHA domain"/>
    <property type="match status" value="1"/>
</dbReference>